<reference evidence="5 6" key="1">
    <citation type="submission" date="2016-12" db="EMBL/GenBank/DDBJ databases">
        <authorList>
            <person name="Gulvik C.A."/>
        </authorList>
    </citation>
    <scope>NUCLEOTIDE SEQUENCE [LARGE SCALE GENOMIC DNA]</scope>
    <source>
        <strain evidence="4 6">12-5202</strain>
        <strain evidence="3 5">12-5291</strain>
    </source>
</reference>
<dbReference type="Proteomes" id="UP000188600">
    <property type="component" value="Unassembled WGS sequence"/>
</dbReference>
<sequence length="511" mass="57210">MSRFSYKGVDLSPFLTILRIERTVGNERQIQTNNAPKIGVNLQDVMFGAKIIKVKVSLATRAITPEFVDTVAYPTIATENINKLREQVSGLLHTDSEQRLELPDEPDRYYMAIPKGDINLEGIADWYDETTIEFFVPDGVAHSTTYRKFDNGAVSSDKVTFDIVNNGNVPAFPIVTVKHHAENGYIGVVNTSGALEIGDREEADKEVVRQSELLFDYRDSKITTGLSAATPNIAILNDTSQNLRGAVRSVDWQGRKHLFLQSPGGTAGNNAGSLTWDIPADSSGATGSLNDYIWWRQVFWLGAANQYGFIKLTVSDEQGRFLYGVETYKRAYGLGCEYNFFVANGKGGFHTIKQWTFLGTHENHHNPFNEPRGWSDIKRNDDTITVYWWGSYNTFTIPEIKGRKSAKVHVAFGAIGNKPLVTRMYLDGLMYRKDFVAVTKDIPNRYPIGSSVVLNSENDTVTVDGLERIVDIVHGSTFLTIPPGKSTLEVFSSSWVRTKPTVKIEFEERYL</sequence>
<organism evidence="3 5">
    <name type="scientific">Streptococcus azizii</name>
    <dbReference type="NCBI Taxonomy" id="1579424"/>
    <lineage>
        <taxon>Bacteria</taxon>
        <taxon>Bacillati</taxon>
        <taxon>Bacillota</taxon>
        <taxon>Bacilli</taxon>
        <taxon>Lactobacillales</taxon>
        <taxon>Streptococcaceae</taxon>
        <taxon>Streptococcus</taxon>
    </lineage>
</organism>
<dbReference type="Gene3D" id="2.40.30.200">
    <property type="match status" value="1"/>
</dbReference>
<comment type="caution">
    <text evidence="3">The sequence shown here is derived from an EMBL/GenBank/DDBJ whole genome shotgun (WGS) entry which is preliminary data.</text>
</comment>
<evidence type="ECO:0000259" key="1">
    <source>
        <dbReference type="Pfam" id="PF05709"/>
    </source>
</evidence>
<dbReference type="InterPro" id="IPR054738">
    <property type="entry name" value="Siphovirus-type_tail_C"/>
</dbReference>
<dbReference type="AlphaFoldDB" id="A0AB36JNH6"/>
<dbReference type="Proteomes" id="UP000188946">
    <property type="component" value="Unassembled WGS sequence"/>
</dbReference>
<dbReference type="Pfam" id="PF05709">
    <property type="entry name" value="Sipho_tail"/>
    <property type="match status" value="1"/>
</dbReference>
<dbReference type="Pfam" id="PF22768">
    <property type="entry name" value="SPP1_Dit"/>
    <property type="match status" value="1"/>
</dbReference>
<dbReference type="InterPro" id="IPR008841">
    <property type="entry name" value="Siphovirus-type_tail_N"/>
</dbReference>
<accession>A0AB36JNH6</accession>
<evidence type="ECO:0000313" key="3">
    <source>
        <dbReference type="EMBL" id="ONK26293.1"/>
    </source>
</evidence>
<evidence type="ECO:0000313" key="6">
    <source>
        <dbReference type="Proteomes" id="UP000188946"/>
    </source>
</evidence>
<dbReference type="EMBL" id="MSPR01000009">
    <property type="protein sequence ID" value="ONK29040.1"/>
    <property type="molecule type" value="Genomic_DNA"/>
</dbReference>
<gene>
    <name evidence="4" type="ORF">BVE84_05465</name>
    <name evidence="3" type="ORF">BVE86_07405</name>
</gene>
<proteinExistence type="predicted"/>
<evidence type="ECO:0000313" key="5">
    <source>
        <dbReference type="Proteomes" id="UP000188600"/>
    </source>
</evidence>
<dbReference type="RefSeq" id="WP_076996059.1">
    <property type="nucleotide sequence ID" value="NZ_MSPR01000009.1"/>
</dbReference>
<dbReference type="InterPro" id="IPR006520">
    <property type="entry name" value="Dit_BPSPP_N"/>
</dbReference>
<dbReference type="NCBIfam" id="TIGR01633">
    <property type="entry name" value="phi3626_gp14_N"/>
    <property type="match status" value="1"/>
</dbReference>
<keyword evidence="6" id="KW-1185">Reference proteome</keyword>
<dbReference type="EMBL" id="MSPT01000016">
    <property type="protein sequence ID" value="ONK26293.1"/>
    <property type="molecule type" value="Genomic_DNA"/>
</dbReference>
<evidence type="ECO:0000313" key="4">
    <source>
        <dbReference type="EMBL" id="ONK29040.1"/>
    </source>
</evidence>
<protein>
    <submittedName>
        <fullName evidence="3">Phage tail protein</fullName>
    </submittedName>
</protein>
<feature type="domain" description="Siphovirus-type tail component RIFT-related" evidence="1">
    <location>
        <begin position="30"/>
        <end position="136"/>
    </location>
</feature>
<feature type="domain" description="Siphovirus-type tail component C-terminal" evidence="2">
    <location>
        <begin position="448"/>
        <end position="510"/>
    </location>
</feature>
<name>A0AB36JNH6_9STRE</name>
<evidence type="ECO:0000259" key="2">
    <source>
        <dbReference type="Pfam" id="PF22768"/>
    </source>
</evidence>